<name>A0A6N6JAJ5_9RHOB</name>
<reference evidence="2 3" key="1">
    <citation type="submission" date="2019-12" db="EMBL/GenBank/DDBJ databases">
        <title>Litoreibacter badius sp. nov., a novel bacteriochlorophyll a-containing bacterium in the genus Litoreibacter.</title>
        <authorList>
            <person name="Kanamuro M."/>
            <person name="Takabe Y."/>
            <person name="Mori K."/>
            <person name="Takaichi S."/>
            <person name="Hanada S."/>
        </authorList>
    </citation>
    <scope>NUCLEOTIDE SEQUENCE [LARGE SCALE GENOMIC DNA]</scope>
    <source>
        <strain evidence="2 3">K6</strain>
    </source>
</reference>
<dbReference type="InterPro" id="IPR021735">
    <property type="entry name" value="DUF3306"/>
</dbReference>
<evidence type="ECO:0008006" key="4">
    <source>
        <dbReference type="Google" id="ProtNLM"/>
    </source>
</evidence>
<feature type="compositionally biased region" description="Basic and acidic residues" evidence="1">
    <location>
        <begin position="189"/>
        <end position="200"/>
    </location>
</feature>
<dbReference type="OrthoDB" id="8100830at2"/>
<sequence>MSRRDDQRGDFWSRRRAGVKAEAQTDEAEALAEAEAAERAALEEKTDEQLLEELGLPDPDTLGEGDDFSVFMSKVVPDRLRRRALRKLWLTNPALANLDELVDYGQDFTDSAMVVENMQTAYQVGKGMMRHVVKMAEEAERAADGDAKPEAESVEVAAVEDAVQADEGPDQMSQEEGATTKVEVQSDVISHDDEDRERLSVRPRRMRFSFDGETA</sequence>
<comment type="caution">
    <text evidence="2">The sequence shown here is derived from an EMBL/GenBank/DDBJ whole genome shotgun (WGS) entry which is preliminary data.</text>
</comment>
<accession>A0A6N6JAJ5</accession>
<dbReference type="EMBL" id="BLJE01000001">
    <property type="protein sequence ID" value="GFE63017.1"/>
    <property type="molecule type" value="Genomic_DNA"/>
</dbReference>
<dbReference type="Pfam" id="PF11748">
    <property type="entry name" value="DUF3306"/>
    <property type="match status" value="1"/>
</dbReference>
<feature type="region of interest" description="Disordered" evidence="1">
    <location>
        <begin position="15"/>
        <end position="47"/>
    </location>
</feature>
<proteinExistence type="predicted"/>
<dbReference type="Proteomes" id="UP000436822">
    <property type="component" value="Unassembled WGS sequence"/>
</dbReference>
<dbReference type="RefSeq" id="WP_159804005.1">
    <property type="nucleotide sequence ID" value="NZ_BLJE01000001.1"/>
</dbReference>
<organism evidence="2 3">
    <name type="scientific">Litoreibacter roseus</name>
    <dbReference type="NCBI Taxonomy" id="2601869"/>
    <lineage>
        <taxon>Bacteria</taxon>
        <taxon>Pseudomonadati</taxon>
        <taxon>Pseudomonadota</taxon>
        <taxon>Alphaproteobacteria</taxon>
        <taxon>Rhodobacterales</taxon>
        <taxon>Roseobacteraceae</taxon>
        <taxon>Litoreibacter</taxon>
    </lineage>
</organism>
<evidence type="ECO:0000313" key="3">
    <source>
        <dbReference type="Proteomes" id="UP000436822"/>
    </source>
</evidence>
<keyword evidence="3" id="KW-1185">Reference proteome</keyword>
<gene>
    <name evidence="2" type="ORF">KIN_00910</name>
</gene>
<dbReference type="AlphaFoldDB" id="A0A6N6JAJ5"/>
<evidence type="ECO:0000256" key="1">
    <source>
        <dbReference type="SAM" id="MobiDB-lite"/>
    </source>
</evidence>
<evidence type="ECO:0000313" key="2">
    <source>
        <dbReference type="EMBL" id="GFE63017.1"/>
    </source>
</evidence>
<feature type="compositionally biased region" description="Basic and acidic residues" evidence="1">
    <location>
        <begin position="36"/>
        <end position="47"/>
    </location>
</feature>
<feature type="region of interest" description="Disordered" evidence="1">
    <location>
        <begin position="162"/>
        <end position="215"/>
    </location>
</feature>
<protein>
    <recommendedName>
        <fullName evidence="4">DUF3306 domain-containing protein</fullName>
    </recommendedName>
</protein>